<dbReference type="RefSeq" id="WP_379956285.1">
    <property type="nucleotide sequence ID" value="NZ_JAUYVI010000004.1"/>
</dbReference>
<dbReference type="EMBL" id="JAUYVI010000004">
    <property type="protein sequence ID" value="MDQ7248804.1"/>
    <property type="molecule type" value="Genomic_DNA"/>
</dbReference>
<dbReference type="SUPFAM" id="SSF53756">
    <property type="entry name" value="UDP-Glycosyltransferase/glycogen phosphorylase"/>
    <property type="match status" value="1"/>
</dbReference>
<evidence type="ECO:0000313" key="2">
    <source>
        <dbReference type="EMBL" id="MDQ7248804.1"/>
    </source>
</evidence>
<dbReference type="CDD" id="cd03786">
    <property type="entry name" value="GTB_UDP-GlcNAc_2-Epimerase"/>
    <property type="match status" value="1"/>
</dbReference>
<dbReference type="Proteomes" id="UP001230156">
    <property type="component" value="Unassembled WGS sequence"/>
</dbReference>
<dbReference type="Pfam" id="PF02350">
    <property type="entry name" value="Epimerase_2"/>
    <property type="match status" value="1"/>
</dbReference>
<evidence type="ECO:0000313" key="3">
    <source>
        <dbReference type="Proteomes" id="UP001230156"/>
    </source>
</evidence>
<dbReference type="InterPro" id="IPR020004">
    <property type="entry name" value="UDP-GlcNAc_Epase"/>
</dbReference>
<dbReference type="Gene3D" id="3.40.50.2000">
    <property type="entry name" value="Glycogen Phosphorylase B"/>
    <property type="match status" value="2"/>
</dbReference>
<name>A0ABU0YM53_9PROT</name>
<keyword evidence="3" id="KW-1185">Reference proteome</keyword>
<feature type="domain" description="UDP-N-acetylglucosamine 2-epimerase" evidence="1">
    <location>
        <begin position="29"/>
        <end position="369"/>
    </location>
</feature>
<gene>
    <name evidence="2" type="primary">neuC</name>
    <name evidence="2" type="ORF">Q8A70_14055</name>
</gene>
<keyword evidence="2" id="KW-0326">Glycosidase</keyword>
<comment type="caution">
    <text evidence="2">The sequence shown here is derived from an EMBL/GenBank/DDBJ whole genome shotgun (WGS) entry which is preliminary data.</text>
</comment>
<dbReference type="EC" id="3.2.1.183" evidence="2"/>
<dbReference type="PANTHER" id="PTHR43174:SF3">
    <property type="entry name" value="UDP-N-ACETYLGLUCOSAMINE 2-EPIMERASE"/>
    <property type="match status" value="1"/>
</dbReference>
<accession>A0ABU0YM53</accession>
<dbReference type="PANTHER" id="PTHR43174">
    <property type="entry name" value="UDP-N-ACETYLGLUCOSAMINE 2-EPIMERASE"/>
    <property type="match status" value="1"/>
</dbReference>
<organism evidence="2 3">
    <name type="scientific">Dongia sedimenti</name>
    <dbReference type="NCBI Taxonomy" id="3064282"/>
    <lineage>
        <taxon>Bacteria</taxon>
        <taxon>Pseudomonadati</taxon>
        <taxon>Pseudomonadota</taxon>
        <taxon>Alphaproteobacteria</taxon>
        <taxon>Rhodospirillales</taxon>
        <taxon>Dongiaceae</taxon>
        <taxon>Dongia</taxon>
    </lineage>
</organism>
<proteinExistence type="predicted"/>
<dbReference type="GO" id="GO:0016798">
    <property type="term" value="F:hydrolase activity, acting on glycosyl bonds"/>
    <property type="evidence" value="ECO:0007669"/>
    <property type="project" value="UniProtKB-KW"/>
</dbReference>
<evidence type="ECO:0000259" key="1">
    <source>
        <dbReference type="Pfam" id="PF02350"/>
    </source>
</evidence>
<sequence>MSDGPRHIAVVTGSRADYGLLLWPIKRILDEPSFKLSVIATGMHLAAEFGMTVDQITADGIDVAMRIETLGRGDDATAMAEAIGRGVAGFAHAFDQLRPDLVLLLGDRYEIFAAAQAAFVKKLPIAHLCGGDVTDGALDDAFRHSISKMASLHFPTNAEAARRLRQLGEAEERIHAVGSTGIDAILRAPQMTPGDLERALGHALPERYLLATFHPVTLDALPSLDQLNELLAALAAIDPAIGIVFTLANADADGRALNAAIEAFAQRRPNTFAHASLGPERYLNLMRRAAVVVGNSSSGLYEAPSFDVPTVNIGRRQEGRLRASSVIDCAPERAAIGAALRKALTLRPQGTVNPYGDGEASARIVAVLKAIPDWSSLVYKRFRDL</sequence>
<protein>
    <submittedName>
        <fullName evidence="2">UDP-N-acetylglucosamine 2-epimerase</fullName>
        <ecNumber evidence="2">3.2.1.183</ecNumber>
    </submittedName>
</protein>
<dbReference type="InterPro" id="IPR029767">
    <property type="entry name" value="WecB-like"/>
</dbReference>
<keyword evidence="2" id="KW-0378">Hydrolase</keyword>
<dbReference type="NCBIfam" id="TIGR03568">
    <property type="entry name" value="NeuC_NnaA"/>
    <property type="match status" value="1"/>
</dbReference>
<dbReference type="InterPro" id="IPR003331">
    <property type="entry name" value="UDP_GlcNAc_Epimerase_2_dom"/>
</dbReference>
<reference evidence="3" key="1">
    <citation type="submission" date="2023-08" db="EMBL/GenBank/DDBJ databases">
        <title>Rhodospirillaceae gen. nov., a novel taxon isolated from the Yangtze River Yuezi River estuary sludge.</title>
        <authorList>
            <person name="Ruan L."/>
        </authorList>
    </citation>
    <scope>NUCLEOTIDE SEQUENCE [LARGE SCALE GENOMIC DNA]</scope>
    <source>
        <strain evidence="3">R-7</strain>
    </source>
</reference>